<dbReference type="PANTHER" id="PTHR38776">
    <property type="entry name" value="MLTA-INTERACTING PROTEIN-RELATED"/>
    <property type="match status" value="1"/>
</dbReference>
<evidence type="ECO:0000313" key="7">
    <source>
        <dbReference type="EMBL" id="GAA4957928.1"/>
    </source>
</evidence>
<keyword evidence="3 6" id="KW-0732">Signal</keyword>
<proteinExistence type="inferred from homology"/>
<dbReference type="Proteomes" id="UP001409585">
    <property type="component" value="Unassembled WGS sequence"/>
</dbReference>
<evidence type="ECO:0008006" key="9">
    <source>
        <dbReference type="Google" id="ProtNLM"/>
    </source>
</evidence>
<dbReference type="EMBL" id="BAABLX010000075">
    <property type="protein sequence ID" value="GAA4957928.1"/>
    <property type="molecule type" value="Genomic_DNA"/>
</dbReference>
<accession>A0AAV3U8I0</accession>
<dbReference type="GO" id="GO:0009279">
    <property type="term" value="C:cell outer membrane"/>
    <property type="evidence" value="ECO:0007669"/>
    <property type="project" value="UniProtKB-SubCell"/>
</dbReference>
<keyword evidence="5" id="KW-0998">Cell outer membrane</keyword>
<gene>
    <name evidence="7" type="ORF">GCM10025791_43130</name>
</gene>
<comment type="similarity">
    <text evidence="2">Belongs to the MipA/OmpV family.</text>
</comment>
<evidence type="ECO:0000256" key="2">
    <source>
        <dbReference type="ARBA" id="ARBA00005722"/>
    </source>
</evidence>
<feature type="chain" id="PRO_5043551091" description="MipA/OmpV family protein" evidence="6">
    <location>
        <begin position="20"/>
        <end position="310"/>
    </location>
</feature>
<dbReference type="RefSeq" id="WP_345427209.1">
    <property type="nucleotide sequence ID" value="NZ_AP031496.1"/>
</dbReference>
<comment type="caution">
    <text evidence="7">The sequence shown here is derived from an EMBL/GenBank/DDBJ whole genome shotgun (WGS) entry which is preliminary data.</text>
</comment>
<dbReference type="Pfam" id="PF06629">
    <property type="entry name" value="MipA"/>
    <property type="match status" value="1"/>
</dbReference>
<keyword evidence="4" id="KW-0472">Membrane</keyword>
<evidence type="ECO:0000313" key="8">
    <source>
        <dbReference type="Proteomes" id="UP001409585"/>
    </source>
</evidence>
<keyword evidence="8" id="KW-1185">Reference proteome</keyword>
<evidence type="ECO:0000256" key="1">
    <source>
        <dbReference type="ARBA" id="ARBA00004442"/>
    </source>
</evidence>
<organism evidence="7 8">
    <name type="scientific">Halioxenophilus aromaticivorans</name>
    <dbReference type="NCBI Taxonomy" id="1306992"/>
    <lineage>
        <taxon>Bacteria</taxon>
        <taxon>Pseudomonadati</taxon>
        <taxon>Pseudomonadota</taxon>
        <taxon>Gammaproteobacteria</taxon>
        <taxon>Alteromonadales</taxon>
        <taxon>Alteromonadaceae</taxon>
        <taxon>Halioxenophilus</taxon>
    </lineage>
</organism>
<dbReference type="AlphaFoldDB" id="A0AAV3U8I0"/>
<comment type="subcellular location">
    <subcellularLocation>
        <location evidence="1">Cell outer membrane</location>
    </subcellularLocation>
</comment>
<evidence type="ECO:0000256" key="6">
    <source>
        <dbReference type="SAM" id="SignalP"/>
    </source>
</evidence>
<evidence type="ECO:0000256" key="3">
    <source>
        <dbReference type="ARBA" id="ARBA00022729"/>
    </source>
</evidence>
<evidence type="ECO:0000256" key="5">
    <source>
        <dbReference type="ARBA" id="ARBA00023237"/>
    </source>
</evidence>
<name>A0AAV3U8I0_9ALTE</name>
<feature type="signal peptide" evidence="6">
    <location>
        <begin position="1"/>
        <end position="19"/>
    </location>
</feature>
<protein>
    <recommendedName>
        <fullName evidence="9">MipA/OmpV family protein</fullName>
    </recommendedName>
</protein>
<reference evidence="8" key="1">
    <citation type="journal article" date="2019" name="Int. J. Syst. Evol. Microbiol.">
        <title>The Global Catalogue of Microorganisms (GCM) 10K type strain sequencing project: providing services to taxonomists for standard genome sequencing and annotation.</title>
        <authorList>
            <consortium name="The Broad Institute Genomics Platform"/>
            <consortium name="The Broad Institute Genome Sequencing Center for Infectious Disease"/>
            <person name="Wu L."/>
            <person name="Ma J."/>
        </authorList>
    </citation>
    <scope>NUCLEOTIDE SEQUENCE [LARGE SCALE GENOMIC DNA]</scope>
    <source>
        <strain evidence="8">JCM 19134</strain>
    </source>
</reference>
<evidence type="ECO:0000256" key="4">
    <source>
        <dbReference type="ARBA" id="ARBA00023136"/>
    </source>
</evidence>
<dbReference type="InterPro" id="IPR010583">
    <property type="entry name" value="MipA"/>
</dbReference>
<sequence>MKRSILILPGMFVCISQFAYSLTLVEAQSIIDGHSNGGVATGIRTFGGGETQVHEIEYVLDKKEYEIHVDNQGQLIDHYYGPRLPVTMSLAVNVSDQIYADQDVDPTAIPVIIGDWGRFWFRGLNHGFYAYRNRLVSISPMIKLNFDRGYEASEANSGSTLYDDFDDTTFNVTAGAQILFNLRATQLEINLVTDVLNEHNGNIAEIALSAPLMIGGVLIKPEVRFSYNDSDVNQYYFGVNQRFSNTQRPVYFADSGVNAEVGVIGMWNFLPDWQILGKVGYRRYDDSIEDSPLIDEADEYSVFFGLGYVF</sequence>
<dbReference type="PANTHER" id="PTHR38776:SF1">
    <property type="entry name" value="MLTA-INTERACTING PROTEIN-RELATED"/>
    <property type="match status" value="1"/>
</dbReference>